<protein>
    <recommendedName>
        <fullName evidence="2">thymidylate synthase</fullName>
        <ecNumber evidence="2">2.1.1.45</ecNumber>
    </recommendedName>
</protein>
<dbReference type="Pfam" id="PF00303">
    <property type="entry name" value="Thymidylat_synt"/>
    <property type="match status" value="1"/>
</dbReference>
<evidence type="ECO:0000259" key="5">
    <source>
        <dbReference type="Pfam" id="PF00303"/>
    </source>
</evidence>
<gene>
    <name evidence="6" type="ORF">SUNLIREN_97</name>
</gene>
<dbReference type="CDD" id="cd00351">
    <property type="entry name" value="TS_Pyrimidine_HMase"/>
    <property type="match status" value="1"/>
</dbReference>
<evidence type="ECO:0000313" key="7">
    <source>
        <dbReference type="Proteomes" id="UP000257815"/>
    </source>
</evidence>
<evidence type="ECO:0000256" key="4">
    <source>
        <dbReference type="ARBA" id="ARBA00022679"/>
    </source>
</evidence>
<dbReference type="SUPFAM" id="SSF55831">
    <property type="entry name" value="Thymidylate synthase/dCMP hydroxymethylase"/>
    <property type="match status" value="1"/>
</dbReference>
<dbReference type="PRINTS" id="PR00108">
    <property type="entry name" value="THYMDSNTHASE"/>
</dbReference>
<feature type="domain" description="Thymidylate synthase/dCMP hydroxymethylase" evidence="5">
    <location>
        <begin position="6"/>
        <end position="310"/>
    </location>
</feature>
<keyword evidence="4" id="KW-0808">Transferase</keyword>
<dbReference type="GO" id="GO:0006231">
    <property type="term" value="P:dTMP biosynthetic process"/>
    <property type="evidence" value="ECO:0007669"/>
    <property type="project" value="InterPro"/>
</dbReference>
<dbReference type="EC" id="2.1.1.45" evidence="2"/>
<dbReference type="PANTHER" id="PTHR11548">
    <property type="entry name" value="THYMIDYLATE SYNTHASE 1"/>
    <property type="match status" value="1"/>
</dbReference>
<reference evidence="7" key="1">
    <citation type="submission" date="2018-06" db="EMBL/GenBank/DDBJ databases">
        <authorList>
            <person name="Sharma R."/>
            <person name="Ke K."/>
            <person name="Breakwell D.P."/>
            <person name="Hope S."/>
            <person name="Grose J.H."/>
        </authorList>
    </citation>
    <scope>NUCLEOTIDE SEQUENCE [LARGE SCALE GENOMIC DNA]</scope>
</reference>
<organism evidence="6 7">
    <name type="scientific">Erwinia phage SunLIRen</name>
    <dbReference type="NCBI Taxonomy" id="2267654"/>
    <lineage>
        <taxon>Viruses</taxon>
        <taxon>Duplodnaviria</taxon>
        <taxon>Heunggongvirae</taxon>
        <taxon>Uroviricota</taxon>
        <taxon>Caudoviricetes</taxon>
        <taxon>Andersonviridae</taxon>
        <taxon>Ounavirinae</taxon>
        <taxon>Kolesnikvirus</taxon>
        <taxon>Kolesnikvirus Ea214</taxon>
    </lineage>
</organism>
<dbReference type="GO" id="GO:0004799">
    <property type="term" value="F:thymidylate synthase activity"/>
    <property type="evidence" value="ECO:0007669"/>
    <property type="project" value="UniProtKB-EC"/>
</dbReference>
<dbReference type="Gene3D" id="3.30.572.10">
    <property type="entry name" value="Thymidylate synthase/dCMP hydroxymethylase domain"/>
    <property type="match status" value="1"/>
</dbReference>
<dbReference type="PANTHER" id="PTHR11548:SF9">
    <property type="entry name" value="THYMIDYLATE SYNTHASE"/>
    <property type="match status" value="1"/>
</dbReference>
<dbReference type="InterPro" id="IPR000398">
    <property type="entry name" value="Thymidylate_synthase"/>
</dbReference>
<dbReference type="InterPro" id="IPR023451">
    <property type="entry name" value="Thymidate_synth/dCMP_Mease_dom"/>
</dbReference>
<evidence type="ECO:0000313" key="6">
    <source>
        <dbReference type="EMBL" id="AXN57397.1"/>
    </source>
</evidence>
<accession>A0A346FHW7</accession>
<dbReference type="Proteomes" id="UP000257815">
    <property type="component" value="Segment"/>
</dbReference>
<evidence type="ECO:0000256" key="2">
    <source>
        <dbReference type="ARBA" id="ARBA00011947"/>
    </source>
</evidence>
<name>A0A346FHW7_9CAUD</name>
<dbReference type="NCBIfam" id="TIGR03284">
    <property type="entry name" value="thym_sym"/>
    <property type="match status" value="1"/>
</dbReference>
<proteinExistence type="inferred from homology"/>
<sequence length="311" mass="35031">MSTIDQQYKAFTANILSNGELRHSRSGNTISVPFPEDLRIDVRKEFPLLTCKSVPMSLVAGELLWFLAGKTDLHSLRMYQFGSDEGQNTIWTADYERYSKAVKSLIRKVQTGELQEKTLRKIDAQEDLGMIYGSQWREFESCDTTCDQITRLIEGIKENPASRYHIVSAWNPVAVANNLGALPPCHMFFQVYASEGGYMDLRWYQRSVDTFLGLPFNIASYALLLRILAQMTGYTARYVIGSFGDAHIYENHVPAVMQMMDNPEFDAPTLKLDNLDLSSLDSVLKLNGLVFKNALQDYQNAGVVKAPLSVG</sequence>
<evidence type="ECO:0000256" key="3">
    <source>
        <dbReference type="ARBA" id="ARBA00022603"/>
    </source>
</evidence>
<dbReference type="GO" id="GO:0032259">
    <property type="term" value="P:methylation"/>
    <property type="evidence" value="ECO:0007669"/>
    <property type="project" value="UniProtKB-KW"/>
</dbReference>
<comment type="similarity">
    <text evidence="1">Belongs to the thymidylate synthase family.</text>
</comment>
<dbReference type="InterPro" id="IPR045097">
    <property type="entry name" value="Thymidate_synth/dCMP_Mease"/>
</dbReference>
<keyword evidence="3" id="KW-0489">Methyltransferase</keyword>
<evidence type="ECO:0000256" key="1">
    <source>
        <dbReference type="ARBA" id="ARBA00009972"/>
    </source>
</evidence>
<dbReference type="EMBL" id="MH426725">
    <property type="protein sequence ID" value="AXN57397.1"/>
    <property type="molecule type" value="Genomic_DNA"/>
</dbReference>
<dbReference type="InterPro" id="IPR036926">
    <property type="entry name" value="Thymidate_synth/dCMP_Mease_sf"/>
</dbReference>